<evidence type="ECO:0000256" key="1">
    <source>
        <dbReference type="SAM" id="SignalP"/>
    </source>
</evidence>
<protein>
    <submittedName>
        <fullName evidence="2">Uncharacterized protein</fullName>
    </submittedName>
</protein>
<name>A0A7J6T4E6_PEROL</name>
<dbReference type="AlphaFoldDB" id="A0A7J6T4E6"/>
<proteinExistence type="predicted"/>
<dbReference type="EMBL" id="JABANM010009953">
    <property type="protein sequence ID" value="KAF4740119.1"/>
    <property type="molecule type" value="Genomic_DNA"/>
</dbReference>
<keyword evidence="1" id="KW-0732">Signal</keyword>
<feature type="chain" id="PRO_5029897935" evidence="1">
    <location>
        <begin position="18"/>
        <end position="155"/>
    </location>
</feature>
<organism evidence="2 3">
    <name type="scientific">Perkinsus olseni</name>
    <name type="common">Perkinsus atlanticus</name>
    <dbReference type="NCBI Taxonomy" id="32597"/>
    <lineage>
        <taxon>Eukaryota</taxon>
        <taxon>Sar</taxon>
        <taxon>Alveolata</taxon>
        <taxon>Perkinsozoa</taxon>
        <taxon>Perkinsea</taxon>
        <taxon>Perkinsida</taxon>
        <taxon>Perkinsidae</taxon>
        <taxon>Perkinsus</taxon>
    </lineage>
</organism>
<dbReference type="Proteomes" id="UP000574390">
    <property type="component" value="Unassembled WGS sequence"/>
</dbReference>
<evidence type="ECO:0000313" key="2">
    <source>
        <dbReference type="EMBL" id="KAF4740119.1"/>
    </source>
</evidence>
<reference evidence="2 3" key="1">
    <citation type="submission" date="2020-04" db="EMBL/GenBank/DDBJ databases">
        <title>Perkinsus olseni comparative genomics.</title>
        <authorList>
            <person name="Bogema D.R."/>
        </authorList>
    </citation>
    <scope>NUCLEOTIDE SEQUENCE [LARGE SCALE GENOMIC DNA]</scope>
    <source>
        <strain evidence="2">ATCC PRA-205</strain>
    </source>
</reference>
<accession>A0A7J6T4E6</accession>
<evidence type="ECO:0000313" key="3">
    <source>
        <dbReference type="Proteomes" id="UP000574390"/>
    </source>
</evidence>
<sequence>MRAALLAMAVAGTCVSGQDVENSESSAEFSAVGYPVTTRGRLPLFPQYIPRFPGSYQKPHGLCKKTCLRASGCFCDHPGEPVAFTADRYTAGAICAAEYCSSSSDCPAGPHGTTPVCANRRCHLGCKKDYNCPWPARCEHSKKLGNVCFFPQWQE</sequence>
<gene>
    <name evidence="2" type="ORF">FOZ62_031959</name>
</gene>
<comment type="caution">
    <text evidence="2">The sequence shown here is derived from an EMBL/GenBank/DDBJ whole genome shotgun (WGS) entry which is preliminary data.</text>
</comment>
<feature type="signal peptide" evidence="1">
    <location>
        <begin position="1"/>
        <end position="17"/>
    </location>
</feature>